<feature type="domain" description="Glucose-methanol-choline oxidoreductase N-terminal" evidence="24">
    <location>
        <begin position="314"/>
        <end position="328"/>
    </location>
</feature>
<dbReference type="InterPro" id="IPR027424">
    <property type="entry name" value="Glucose_Oxidase_domain_2"/>
</dbReference>
<comment type="catalytic activity">
    <reaction evidence="15">
        <text>pyranose + acceptor = pyranos-3-ulose + reduced acceptor.</text>
        <dbReference type="EC" id="1.1.99.29"/>
    </reaction>
</comment>
<evidence type="ECO:0000313" key="25">
    <source>
        <dbReference type="EMBL" id="KDR73192.1"/>
    </source>
</evidence>
<evidence type="ECO:0000256" key="2">
    <source>
        <dbReference type="ARBA" id="ARBA00004613"/>
    </source>
</evidence>
<dbReference type="InterPro" id="IPR000172">
    <property type="entry name" value="GMC_OxRdtase_N"/>
</dbReference>
<evidence type="ECO:0000256" key="22">
    <source>
        <dbReference type="SAM" id="SignalP"/>
    </source>
</evidence>
<evidence type="ECO:0000256" key="21">
    <source>
        <dbReference type="SAM" id="MobiDB-lite"/>
    </source>
</evidence>
<dbReference type="InterPro" id="IPR012132">
    <property type="entry name" value="GMC_OxRdtase"/>
</dbReference>
<evidence type="ECO:0000256" key="19">
    <source>
        <dbReference type="PIRSR" id="PIRSR000137-2"/>
    </source>
</evidence>
<keyword evidence="7 20" id="KW-0285">Flavoprotein</keyword>
<evidence type="ECO:0000256" key="11">
    <source>
        <dbReference type="ARBA" id="ARBA00023180"/>
    </source>
</evidence>
<feature type="active site" description="Proton donor" evidence="18">
    <location>
        <position position="546"/>
    </location>
</feature>
<reference evidence="26" key="1">
    <citation type="journal article" date="2014" name="Proc. Natl. Acad. Sci. U.S.A.">
        <title>Extensive sampling of basidiomycete genomes demonstrates inadequacy of the white-rot/brown-rot paradigm for wood decay fungi.</title>
        <authorList>
            <person name="Riley R."/>
            <person name="Salamov A.A."/>
            <person name="Brown D.W."/>
            <person name="Nagy L.G."/>
            <person name="Floudas D."/>
            <person name="Held B.W."/>
            <person name="Levasseur A."/>
            <person name="Lombard V."/>
            <person name="Morin E."/>
            <person name="Otillar R."/>
            <person name="Lindquist E.A."/>
            <person name="Sun H."/>
            <person name="LaButti K.M."/>
            <person name="Schmutz J."/>
            <person name="Jabbour D."/>
            <person name="Luo H."/>
            <person name="Baker S.E."/>
            <person name="Pisabarro A.G."/>
            <person name="Walton J.D."/>
            <person name="Blanchette R.A."/>
            <person name="Henrissat B."/>
            <person name="Martin F."/>
            <person name="Cullen D."/>
            <person name="Hibbett D.S."/>
            <person name="Grigoriev I.V."/>
        </authorList>
    </citation>
    <scope>NUCLEOTIDE SEQUENCE [LARGE SCALE GENOMIC DNA]</scope>
    <source>
        <strain evidence="26">CBS 339.88</strain>
    </source>
</reference>
<feature type="binding site" evidence="19">
    <location>
        <position position="272"/>
    </location>
    <ligand>
        <name>FAD</name>
        <dbReference type="ChEBI" id="CHEBI:57692"/>
    </ligand>
</feature>
<dbReference type="InterPro" id="IPR036188">
    <property type="entry name" value="FAD/NAD-bd_sf"/>
</dbReference>
<evidence type="ECO:0000256" key="16">
    <source>
        <dbReference type="ARBA" id="ARBA00034050"/>
    </source>
</evidence>
<proteinExistence type="inferred from homology"/>
<comment type="catalytic activity">
    <reaction evidence="13">
        <text>pyranose + acceptor = pyranos-2-ulose + reduced acceptor.</text>
        <dbReference type="EC" id="1.1.99.29"/>
    </reaction>
</comment>
<sequence>MSPIFQLVISALYFAIACATPLLQKRTSGVTTSASLANGQTFDYIVVGAGLTGTTVAARLAEDPTVTVLLIETGADNRNDSRVYDIYEYGDAFGSELTYSWSADQGKSILGGKTLGGSSSINGAAYTRGLNAQYDSWSALLEPSEASVGWNWQGLWDYMQKSETFSAPNSQQAAKGAQAISSYHGFSGPVRVTYPDDMYGGPQQLAFVDTIVALTGISHFKDLNGGTPNCVSITPLTINWHDSDHRSSSAMAYLTPVESVRTNWLTLVTHQVTKINWNTGGIPLTASGVEFAPASGGSTRYTASARREVILAAGAIQTPALLQLSGIGDSAILGPLGITTMIDLKTVGKNLQEQAMSTHGAGGNGFDEGGRGPTDVIAYPNLYQIFGSNANATVSRIQSSIASWAASQADSGLSANALQQIFQVQADLIINNNAPVMELFLDIGYPDTLGMLAWNLLPFSRGNVKITTTDPFTQPQVTVNYYSVDFDLDVQVAGARLARKILTTPPLSSLSTGETRPGSAVPDNASRGTDAAWKSWIKSTFDSVAHPIGTAAMMKRSLGGVVDSQLKVYGTTNVRVVDASIMPLQISAHLSSTLYGVAEKAADLIKASY</sequence>
<dbReference type="EC" id="1.1.99.29" evidence="5"/>
<dbReference type="PROSITE" id="PS00623">
    <property type="entry name" value="GMC_OXRED_1"/>
    <property type="match status" value="1"/>
</dbReference>
<dbReference type="AlphaFoldDB" id="A0A067ST11"/>
<dbReference type="InterPro" id="IPR007867">
    <property type="entry name" value="GMC_OxRtase_C"/>
</dbReference>
<dbReference type="SUPFAM" id="SSF51905">
    <property type="entry name" value="FAD/NAD(P)-binding domain"/>
    <property type="match status" value="1"/>
</dbReference>
<feature type="active site" description="Proton acceptor" evidence="18">
    <location>
        <position position="589"/>
    </location>
</feature>
<evidence type="ECO:0000313" key="26">
    <source>
        <dbReference type="Proteomes" id="UP000027222"/>
    </source>
</evidence>
<dbReference type="OrthoDB" id="269227at2759"/>
<dbReference type="PIRSF" id="PIRSF000137">
    <property type="entry name" value="Alcohol_oxidase"/>
    <property type="match status" value="1"/>
</dbReference>
<comment type="subunit">
    <text evidence="4">Monomer.</text>
</comment>
<keyword evidence="10" id="KW-0560">Oxidoreductase</keyword>
<keyword evidence="9 19" id="KW-0274">FAD</keyword>
<feature type="region of interest" description="Disordered" evidence="21">
    <location>
        <begin position="507"/>
        <end position="527"/>
    </location>
</feature>
<evidence type="ECO:0000259" key="23">
    <source>
        <dbReference type="PROSITE" id="PS00623"/>
    </source>
</evidence>
<dbReference type="Pfam" id="PF05199">
    <property type="entry name" value="GMC_oxred_C"/>
    <property type="match status" value="1"/>
</dbReference>
<comment type="function">
    <text evidence="12">Catalyzes the single-oxidation or sequential double oxidation reaction of carbohydrates primarily at carbon-2 and/or carbon-3 with the concomitant reduction of the flavin. The enzyme exhibits a broad sugar substrate specificity, oxidizing different aldopyranoses to the corresponding C-1, C-2, C-3 or C-1,2, C-2,3 and C-3,4 (di)dehydro sugars with substrate-specific regioselectivity. Accepts only a narrow range of electron acceptors such as substituted benzoquinones and complexed metal ions and reacts extremely slowly with O(2) as acceptor. May play a role in the natural recycling of plant matter by oxidizing all major monosaccharides in lignocellulose and by reducing quinone compounds or reactive radical species generated during lignin depolymerization.</text>
</comment>
<feature type="signal peptide" evidence="22">
    <location>
        <begin position="1"/>
        <end position="19"/>
    </location>
</feature>
<dbReference type="SUPFAM" id="SSF54373">
    <property type="entry name" value="FAD-linked reductases, C-terminal domain"/>
    <property type="match status" value="1"/>
</dbReference>
<comment type="cofactor">
    <cofactor evidence="1 19">
        <name>FAD</name>
        <dbReference type="ChEBI" id="CHEBI:57692"/>
    </cofactor>
</comment>
<dbReference type="GO" id="GO:0033718">
    <property type="term" value="F:pyranose dehydrogenase (acceptor) activity"/>
    <property type="evidence" value="ECO:0007669"/>
    <property type="project" value="UniProtKB-EC"/>
</dbReference>
<evidence type="ECO:0000259" key="24">
    <source>
        <dbReference type="PROSITE" id="PS00624"/>
    </source>
</evidence>
<feature type="domain" description="Glucose-methanol-choline oxidoreductase N-terminal" evidence="23">
    <location>
        <begin position="112"/>
        <end position="135"/>
    </location>
</feature>
<dbReference type="Gene3D" id="3.30.560.10">
    <property type="entry name" value="Glucose Oxidase, domain 3"/>
    <property type="match status" value="1"/>
</dbReference>
<dbReference type="GO" id="GO:0050660">
    <property type="term" value="F:flavin adenine dinucleotide binding"/>
    <property type="evidence" value="ECO:0007669"/>
    <property type="project" value="InterPro"/>
</dbReference>
<evidence type="ECO:0000256" key="5">
    <source>
        <dbReference type="ARBA" id="ARBA00013177"/>
    </source>
</evidence>
<keyword evidence="8 22" id="KW-0732">Signal</keyword>
<evidence type="ECO:0000256" key="8">
    <source>
        <dbReference type="ARBA" id="ARBA00022729"/>
    </source>
</evidence>
<evidence type="ECO:0000256" key="18">
    <source>
        <dbReference type="PIRSR" id="PIRSR000137-1"/>
    </source>
</evidence>
<evidence type="ECO:0000256" key="10">
    <source>
        <dbReference type="ARBA" id="ARBA00023002"/>
    </source>
</evidence>
<evidence type="ECO:0000256" key="7">
    <source>
        <dbReference type="ARBA" id="ARBA00022630"/>
    </source>
</evidence>
<evidence type="ECO:0000256" key="9">
    <source>
        <dbReference type="ARBA" id="ARBA00022827"/>
    </source>
</evidence>
<name>A0A067ST11_GALM3</name>
<evidence type="ECO:0000256" key="14">
    <source>
        <dbReference type="ARBA" id="ARBA00034010"/>
    </source>
</evidence>
<evidence type="ECO:0000256" key="17">
    <source>
        <dbReference type="ARBA" id="ARBA00034059"/>
    </source>
</evidence>
<evidence type="ECO:0000256" key="1">
    <source>
        <dbReference type="ARBA" id="ARBA00001974"/>
    </source>
</evidence>
<keyword evidence="11" id="KW-0325">Glycoprotein</keyword>
<evidence type="ECO:0000256" key="13">
    <source>
        <dbReference type="ARBA" id="ARBA00033986"/>
    </source>
</evidence>
<dbReference type="HOGENOM" id="CLU_002865_6_0_1"/>
<dbReference type="Gene3D" id="3.50.50.60">
    <property type="entry name" value="FAD/NAD(P)-binding domain"/>
    <property type="match status" value="1"/>
</dbReference>
<dbReference type="GO" id="GO:0005576">
    <property type="term" value="C:extracellular region"/>
    <property type="evidence" value="ECO:0007669"/>
    <property type="project" value="UniProtKB-SubCell"/>
</dbReference>
<evidence type="ECO:0000256" key="12">
    <source>
        <dbReference type="ARBA" id="ARBA00024699"/>
    </source>
</evidence>
<dbReference type="PANTHER" id="PTHR11552:SF201">
    <property type="entry name" value="GLUCOSE-METHANOL-CHOLINE OXIDOREDUCTASE N-TERMINAL DOMAIN-CONTAINING PROTEIN"/>
    <property type="match status" value="1"/>
</dbReference>
<dbReference type="STRING" id="685588.A0A067ST11"/>
<protein>
    <recommendedName>
        <fullName evidence="5">pyranose dehydrogenase (acceptor)</fullName>
        <ecNumber evidence="5">1.1.99.29</ecNumber>
    </recommendedName>
</protein>
<dbReference type="EMBL" id="KL142386">
    <property type="protein sequence ID" value="KDR73192.1"/>
    <property type="molecule type" value="Genomic_DNA"/>
</dbReference>
<dbReference type="Pfam" id="PF00732">
    <property type="entry name" value="GMC_oxred_N"/>
    <property type="match status" value="1"/>
</dbReference>
<dbReference type="Proteomes" id="UP000027222">
    <property type="component" value="Unassembled WGS sequence"/>
</dbReference>
<keyword evidence="6" id="KW-0964">Secreted</keyword>
<gene>
    <name evidence="25" type="ORF">GALMADRAFT_228314</name>
</gene>
<organism evidence="25 26">
    <name type="scientific">Galerina marginata (strain CBS 339.88)</name>
    <dbReference type="NCBI Taxonomy" id="685588"/>
    <lineage>
        <taxon>Eukaryota</taxon>
        <taxon>Fungi</taxon>
        <taxon>Dikarya</taxon>
        <taxon>Basidiomycota</taxon>
        <taxon>Agaricomycotina</taxon>
        <taxon>Agaricomycetes</taxon>
        <taxon>Agaricomycetidae</taxon>
        <taxon>Agaricales</taxon>
        <taxon>Agaricineae</taxon>
        <taxon>Strophariaceae</taxon>
        <taxon>Galerina</taxon>
    </lineage>
</organism>
<evidence type="ECO:0000256" key="3">
    <source>
        <dbReference type="ARBA" id="ARBA00010790"/>
    </source>
</evidence>
<evidence type="ECO:0000256" key="20">
    <source>
        <dbReference type="RuleBase" id="RU003968"/>
    </source>
</evidence>
<evidence type="ECO:0000256" key="15">
    <source>
        <dbReference type="ARBA" id="ARBA00034029"/>
    </source>
</evidence>
<evidence type="ECO:0000256" key="4">
    <source>
        <dbReference type="ARBA" id="ARBA00011245"/>
    </source>
</evidence>
<accession>A0A067ST11</accession>
<comment type="similarity">
    <text evidence="3 20">Belongs to the GMC oxidoreductase family.</text>
</comment>
<feature type="chain" id="PRO_5001646113" description="pyranose dehydrogenase (acceptor)" evidence="22">
    <location>
        <begin position="20"/>
        <end position="609"/>
    </location>
</feature>
<comment type="catalytic activity">
    <reaction evidence="17">
        <text>a pyranoside + acceptor = a pyranosid-3,4-diulose + reduced acceptor.</text>
        <dbReference type="EC" id="1.1.99.29"/>
    </reaction>
</comment>
<evidence type="ECO:0000256" key="6">
    <source>
        <dbReference type="ARBA" id="ARBA00022525"/>
    </source>
</evidence>
<comment type="catalytic activity">
    <reaction evidence="14">
        <text>pyranose + acceptor = pyranos-2,3-diulose + reduced acceptor.</text>
        <dbReference type="EC" id="1.1.99.29"/>
    </reaction>
</comment>
<keyword evidence="26" id="KW-1185">Reference proteome</keyword>
<dbReference type="Gene3D" id="4.10.450.10">
    <property type="entry name" value="Glucose Oxidase, domain 2"/>
    <property type="match status" value="1"/>
</dbReference>
<comment type="catalytic activity">
    <reaction evidence="16">
        <text>a pyranoside + acceptor = a pyranosid-3-ulose + reduced acceptor.</text>
        <dbReference type="EC" id="1.1.99.29"/>
    </reaction>
</comment>
<dbReference type="PROSITE" id="PS00624">
    <property type="entry name" value="GMC_OXRED_2"/>
    <property type="match status" value="1"/>
</dbReference>
<dbReference type="PANTHER" id="PTHR11552">
    <property type="entry name" value="GLUCOSE-METHANOL-CHOLINE GMC OXIDOREDUCTASE"/>
    <property type="match status" value="1"/>
</dbReference>
<comment type="subcellular location">
    <subcellularLocation>
        <location evidence="2">Secreted</location>
    </subcellularLocation>
</comment>